<evidence type="ECO:0000313" key="7">
    <source>
        <dbReference type="EMBL" id="AML51804.1"/>
    </source>
</evidence>
<dbReference type="PANTHER" id="PTHR42794:SF1">
    <property type="entry name" value="HEMIN IMPORT ATP-BINDING PROTEIN HMUV"/>
    <property type="match status" value="1"/>
</dbReference>
<organism evidence="7 8">
    <name type="scientific">Falsihalocynthiibacter arcticus</name>
    <dbReference type="NCBI Taxonomy" id="1579316"/>
    <lineage>
        <taxon>Bacteria</taxon>
        <taxon>Pseudomonadati</taxon>
        <taxon>Pseudomonadota</taxon>
        <taxon>Alphaproteobacteria</taxon>
        <taxon>Rhodobacterales</taxon>
        <taxon>Roseobacteraceae</taxon>
        <taxon>Falsihalocynthiibacter</taxon>
    </lineage>
</organism>
<dbReference type="Pfam" id="PF00005">
    <property type="entry name" value="ABC_tran"/>
    <property type="match status" value="1"/>
</dbReference>
<evidence type="ECO:0000259" key="6">
    <source>
        <dbReference type="PROSITE" id="PS50893"/>
    </source>
</evidence>
<dbReference type="SUPFAM" id="SSF52540">
    <property type="entry name" value="P-loop containing nucleoside triphosphate hydrolases"/>
    <property type="match status" value="1"/>
</dbReference>
<dbReference type="PROSITE" id="PS50893">
    <property type="entry name" value="ABC_TRANSPORTER_2"/>
    <property type="match status" value="1"/>
</dbReference>
<evidence type="ECO:0000256" key="5">
    <source>
        <dbReference type="ARBA" id="ARBA00037066"/>
    </source>
</evidence>
<evidence type="ECO:0000256" key="1">
    <source>
        <dbReference type="ARBA" id="ARBA00022448"/>
    </source>
</evidence>
<dbReference type="RefSeq" id="WP_038999907.1">
    <property type="nucleotide sequence ID" value="NZ_CP014327.1"/>
</dbReference>
<dbReference type="Gene3D" id="3.40.50.300">
    <property type="entry name" value="P-loop containing nucleotide triphosphate hydrolases"/>
    <property type="match status" value="1"/>
</dbReference>
<feature type="domain" description="ABC transporter" evidence="6">
    <location>
        <begin position="2"/>
        <end position="238"/>
    </location>
</feature>
<dbReference type="InterPro" id="IPR003439">
    <property type="entry name" value="ABC_transporter-like_ATP-bd"/>
</dbReference>
<evidence type="ECO:0000313" key="8">
    <source>
        <dbReference type="Proteomes" id="UP000070371"/>
    </source>
</evidence>
<name>A0A126V0I9_9RHOB</name>
<dbReference type="AlphaFoldDB" id="A0A126V0I9"/>
<dbReference type="InterPro" id="IPR017871">
    <property type="entry name" value="ABC_transporter-like_CS"/>
</dbReference>
<dbReference type="EMBL" id="CP014327">
    <property type="protein sequence ID" value="AML51804.1"/>
    <property type="molecule type" value="Genomic_DNA"/>
</dbReference>
<sequence>MLQAQNVSAGYGRKSILKNIYFHAASGGITAIVGPNGSGKSTLLKALTEEIPSTGEIRINGQNLRTLNGYQLAKMRGVLPQSTQVAFPFTVLEIVRLGLQAGIYAAQDTIAFQALSLVGLESFQHRNYSELSGGEQQRVQLARVLAQVWEPKLDGIPSWLFLDEPVSSLDIGHQLEIMALAKGYAERGGGVIMVMHDLNLTAMIADQMWMMRDGEVVAKGAPKTVMTDAILTETYSTPLVVHQGREDGPPYILPTL</sequence>
<gene>
    <name evidence="7" type="ORF">RC74_11485</name>
</gene>
<keyword evidence="4" id="KW-1278">Translocase</keyword>
<comment type="function">
    <text evidence="5">Part of the ABC transporter complex HmuTUV involved in hemin import. Responsible for energy coupling to the transport system.</text>
</comment>
<keyword evidence="1" id="KW-0813">Transport</keyword>
<dbReference type="GO" id="GO:0016887">
    <property type="term" value="F:ATP hydrolysis activity"/>
    <property type="evidence" value="ECO:0007669"/>
    <property type="project" value="InterPro"/>
</dbReference>
<dbReference type="Proteomes" id="UP000070371">
    <property type="component" value="Chromosome"/>
</dbReference>
<evidence type="ECO:0000256" key="2">
    <source>
        <dbReference type="ARBA" id="ARBA00022741"/>
    </source>
</evidence>
<dbReference type="CDD" id="cd03214">
    <property type="entry name" value="ABC_Iron-Siderophores_B12_Hemin"/>
    <property type="match status" value="1"/>
</dbReference>
<dbReference type="OrthoDB" id="9805601at2"/>
<dbReference type="NCBIfam" id="NF010068">
    <property type="entry name" value="PRK13548.1"/>
    <property type="match status" value="1"/>
</dbReference>
<keyword evidence="2" id="KW-0547">Nucleotide-binding</keyword>
<dbReference type="STRING" id="1579316.RC74_11485"/>
<protein>
    <submittedName>
        <fullName evidence="7">Iron ABC transporter</fullName>
    </submittedName>
</protein>
<dbReference type="InterPro" id="IPR027417">
    <property type="entry name" value="P-loop_NTPase"/>
</dbReference>
<proteinExistence type="predicted"/>
<dbReference type="GO" id="GO:0005524">
    <property type="term" value="F:ATP binding"/>
    <property type="evidence" value="ECO:0007669"/>
    <property type="project" value="UniProtKB-KW"/>
</dbReference>
<evidence type="ECO:0000256" key="3">
    <source>
        <dbReference type="ARBA" id="ARBA00022840"/>
    </source>
</evidence>
<dbReference type="InterPro" id="IPR003593">
    <property type="entry name" value="AAA+_ATPase"/>
</dbReference>
<dbReference type="PROSITE" id="PS00211">
    <property type="entry name" value="ABC_TRANSPORTER_1"/>
    <property type="match status" value="1"/>
</dbReference>
<reference evidence="7 8" key="1">
    <citation type="submission" date="2016-02" db="EMBL/GenBank/DDBJ databases">
        <title>Complete genome sequence of Halocynthiibacter arcticus PAMC 20958t from arctic marine sediment.</title>
        <authorList>
            <person name="Lee Y.M."/>
            <person name="Baek K."/>
            <person name="Lee H.K."/>
            <person name="Shin S.C."/>
        </authorList>
    </citation>
    <scope>NUCLEOTIDE SEQUENCE [LARGE SCALE GENOMIC DNA]</scope>
    <source>
        <strain evidence="7">PAMC 20958</strain>
    </source>
</reference>
<keyword evidence="3" id="KW-0067">ATP-binding</keyword>
<dbReference type="KEGG" id="hat:RC74_11485"/>
<dbReference type="SMART" id="SM00382">
    <property type="entry name" value="AAA"/>
    <property type="match status" value="1"/>
</dbReference>
<dbReference type="PANTHER" id="PTHR42794">
    <property type="entry name" value="HEMIN IMPORT ATP-BINDING PROTEIN HMUV"/>
    <property type="match status" value="1"/>
</dbReference>
<keyword evidence="8" id="KW-1185">Reference proteome</keyword>
<accession>A0A126V0I9</accession>
<evidence type="ECO:0000256" key="4">
    <source>
        <dbReference type="ARBA" id="ARBA00022967"/>
    </source>
</evidence>